<proteinExistence type="predicted"/>
<gene>
    <name evidence="2" type="ORF">GEAMG1_1883</name>
</gene>
<evidence type="ECO:0000313" key="3">
    <source>
        <dbReference type="Proteomes" id="UP001295463"/>
    </source>
</evidence>
<feature type="domain" description="Nitroreductase" evidence="1">
    <location>
        <begin position="70"/>
        <end position="252"/>
    </location>
</feature>
<dbReference type="PANTHER" id="PTHR43745:SF2">
    <property type="entry name" value="NITROREDUCTASE MJ1384-RELATED"/>
    <property type="match status" value="1"/>
</dbReference>
<dbReference type="InterPro" id="IPR029479">
    <property type="entry name" value="Nitroreductase"/>
</dbReference>
<dbReference type="Pfam" id="PF00881">
    <property type="entry name" value="Nitroreductase"/>
    <property type="match status" value="1"/>
</dbReference>
<keyword evidence="3" id="KW-1185">Reference proteome</keyword>
<dbReference type="InterPro" id="IPR052544">
    <property type="entry name" value="Bacteriocin_Proc_Enz"/>
</dbReference>
<dbReference type="InterPro" id="IPR020051">
    <property type="entry name" value="SagB-type_dehydrogenase"/>
</dbReference>
<dbReference type="NCBIfam" id="TIGR03605">
    <property type="entry name" value="antibiot_sagB"/>
    <property type="match status" value="1"/>
</dbReference>
<dbReference type="Gene3D" id="3.40.109.10">
    <property type="entry name" value="NADH Oxidase"/>
    <property type="match status" value="1"/>
</dbReference>
<evidence type="ECO:0000259" key="1">
    <source>
        <dbReference type="Pfam" id="PF00881"/>
    </source>
</evidence>
<dbReference type="PANTHER" id="PTHR43745">
    <property type="entry name" value="NITROREDUCTASE MJ1384-RELATED"/>
    <property type="match status" value="1"/>
</dbReference>
<dbReference type="SUPFAM" id="SSF55469">
    <property type="entry name" value="FMN-dependent nitroreductase-like"/>
    <property type="match status" value="1"/>
</dbReference>
<dbReference type="CDD" id="cd02142">
    <property type="entry name" value="McbC_SagB-like_oxidoreductase"/>
    <property type="match status" value="1"/>
</dbReference>
<sequence>MSRGPTISTAAGRYFLSDRIRDEVNFRSTAQAEGGAPPPVQKPVAANSRIVTLPPPQECAIPPCDLRAAIARRESRRRFTGEPLSPAELSFLLWATQGVRCELHQAAVLRTVPSAGCRHPFETYLAVLNVAEHTPGIYRYLPLDHALVVEREPDNLAARVVAATRGQQFAGRAAATFFWTVLPERTEWRYAEASYKVIALDAGHVCQNLYLACEAIGAGTCAIAAYDQSLSDDLLGVDSTEEFTVYIAPVGKVGGCSG</sequence>
<dbReference type="InterPro" id="IPR000415">
    <property type="entry name" value="Nitroreductase-like"/>
</dbReference>
<evidence type="ECO:0000313" key="2">
    <source>
        <dbReference type="EMBL" id="CAH2031715.1"/>
    </source>
</evidence>
<name>A0ABN8HK74_9BACT</name>
<dbReference type="RefSeq" id="WP_305732519.1">
    <property type="nucleotide sequence ID" value="NZ_OW150024.1"/>
</dbReference>
<accession>A0ABN8HK74</accession>
<protein>
    <submittedName>
        <fullName evidence="2">Nitroreductase</fullName>
    </submittedName>
</protein>
<dbReference type="Proteomes" id="UP001295463">
    <property type="component" value="Chromosome"/>
</dbReference>
<organism evidence="2 3">
    <name type="scientific">Trichlorobacter ammonificans</name>
    <dbReference type="NCBI Taxonomy" id="2916410"/>
    <lineage>
        <taxon>Bacteria</taxon>
        <taxon>Pseudomonadati</taxon>
        <taxon>Thermodesulfobacteriota</taxon>
        <taxon>Desulfuromonadia</taxon>
        <taxon>Geobacterales</taxon>
        <taxon>Geobacteraceae</taxon>
        <taxon>Trichlorobacter</taxon>
    </lineage>
</organism>
<dbReference type="EMBL" id="OW150024">
    <property type="protein sequence ID" value="CAH2031715.1"/>
    <property type="molecule type" value="Genomic_DNA"/>
</dbReference>
<reference evidence="2 3" key="1">
    <citation type="submission" date="2022-03" db="EMBL/GenBank/DDBJ databases">
        <authorList>
            <person name="Koch H."/>
        </authorList>
    </citation>
    <scope>NUCLEOTIDE SEQUENCE [LARGE SCALE GENOMIC DNA]</scope>
    <source>
        <strain evidence="2 3">G1</strain>
    </source>
</reference>